<keyword evidence="1" id="KW-0677">Repeat</keyword>
<proteinExistence type="predicted"/>
<dbReference type="PRINTS" id="PR00503">
    <property type="entry name" value="BROMODOMAIN"/>
</dbReference>
<feature type="compositionally biased region" description="Low complexity" evidence="4">
    <location>
        <begin position="437"/>
        <end position="449"/>
    </location>
</feature>
<dbReference type="InterPro" id="IPR001487">
    <property type="entry name" value="Bromodomain"/>
</dbReference>
<keyword evidence="2 3" id="KW-0103">Bromodomain</keyword>
<feature type="domain" description="Bromo" evidence="5">
    <location>
        <begin position="328"/>
        <end position="400"/>
    </location>
</feature>
<dbReference type="PANTHER" id="PTHR22880">
    <property type="entry name" value="FALZ-RELATED BROMODOMAIN-CONTAINING PROTEINS"/>
    <property type="match status" value="1"/>
</dbReference>
<evidence type="ECO:0000256" key="1">
    <source>
        <dbReference type="ARBA" id="ARBA00022737"/>
    </source>
</evidence>
<dbReference type="SUPFAM" id="SSF47370">
    <property type="entry name" value="Bromodomain"/>
    <property type="match status" value="2"/>
</dbReference>
<organism evidence="6">
    <name type="scientific">Timema bartmani</name>
    <dbReference type="NCBI Taxonomy" id="61472"/>
    <lineage>
        <taxon>Eukaryota</taxon>
        <taxon>Metazoa</taxon>
        <taxon>Ecdysozoa</taxon>
        <taxon>Arthropoda</taxon>
        <taxon>Hexapoda</taxon>
        <taxon>Insecta</taxon>
        <taxon>Pterygota</taxon>
        <taxon>Neoptera</taxon>
        <taxon>Polyneoptera</taxon>
        <taxon>Phasmatodea</taxon>
        <taxon>Timematodea</taxon>
        <taxon>Timematoidea</taxon>
        <taxon>Timematidae</taxon>
        <taxon>Timema</taxon>
    </lineage>
</organism>
<reference evidence="6" key="1">
    <citation type="submission" date="2020-11" db="EMBL/GenBank/DDBJ databases">
        <authorList>
            <person name="Tran Van P."/>
        </authorList>
    </citation>
    <scope>NUCLEOTIDE SEQUENCE</scope>
</reference>
<dbReference type="AlphaFoldDB" id="A0A7R9ER19"/>
<gene>
    <name evidence="6" type="ORF">TBIB3V08_LOCUS1788</name>
</gene>
<feature type="region of interest" description="Disordered" evidence="4">
    <location>
        <begin position="109"/>
        <end position="184"/>
    </location>
</feature>
<dbReference type="InterPro" id="IPR043509">
    <property type="entry name" value="Bromo_Brdt_II"/>
</dbReference>
<sequence length="489" mass="53432">MIDRKDKKRLGKDYHKIIKQPMDLGTVKKRLEHNYYWSSKECIQDFNTMFTNCYVYNKPGEDVVVMAQTLEKLFLTKVAQMQKEEVELEPPVPKGPKGKKVRTLVAGVASRGRPSTGGATTVTSSVPNAVGTSPGAAIQPPQTPVATTTGSAHLPLGTQPPTTVPGSTATTTVPTPALSHGTHNSLPKQVAAPTGGYHAQPALMSQSIDGPLPASSAVHSQNVPPPVIPPAQPAKSKKGVKRKADTTTPTANAFDPLFTPAEAKSAKISTRRESGRQIKKINKGMPSFPGKDKGIMQAYYWPFQPQRQTEDGLPFHQAVHPLMTASLSNQGYAWPFYKPVDAELLGLHDYHDIIKKPMDLGTVKQKMDTREYKSAGEFAADVRLIFTNCYKYNPPDHDVVAMARKLQDVFEMSLLQRYAKIPDEPLAGNINMEKDISSTTGSESSSESSSESEDSEAERVRKLALLQEQASLESGWVCNKQLTTLKKIP</sequence>
<dbReference type="CDD" id="cd05498">
    <property type="entry name" value="Bromo_Brdt_II_like"/>
    <property type="match status" value="1"/>
</dbReference>
<evidence type="ECO:0000313" key="6">
    <source>
        <dbReference type="EMBL" id="CAD7439215.1"/>
    </source>
</evidence>
<dbReference type="GO" id="GO:0006338">
    <property type="term" value="P:chromatin remodeling"/>
    <property type="evidence" value="ECO:0007669"/>
    <property type="project" value="TreeGrafter"/>
</dbReference>
<name>A0A7R9ER19_9NEOP</name>
<accession>A0A7R9ER19</accession>
<evidence type="ECO:0000256" key="4">
    <source>
        <dbReference type="SAM" id="MobiDB-lite"/>
    </source>
</evidence>
<dbReference type="InterPro" id="IPR018359">
    <property type="entry name" value="Bromodomain_CS"/>
</dbReference>
<dbReference type="Pfam" id="PF00439">
    <property type="entry name" value="Bromodomain"/>
    <property type="match status" value="2"/>
</dbReference>
<dbReference type="PROSITE" id="PS50014">
    <property type="entry name" value="BROMODOMAIN_2"/>
    <property type="match status" value="2"/>
</dbReference>
<dbReference type="InterPro" id="IPR050935">
    <property type="entry name" value="Bromo_chromatin_reader"/>
</dbReference>
<dbReference type="GO" id="GO:0005634">
    <property type="term" value="C:nucleus"/>
    <property type="evidence" value="ECO:0007669"/>
    <property type="project" value="TreeGrafter"/>
</dbReference>
<feature type="compositionally biased region" description="Pro residues" evidence="4">
    <location>
        <begin position="223"/>
        <end position="232"/>
    </location>
</feature>
<dbReference type="InterPro" id="IPR036427">
    <property type="entry name" value="Bromodomain-like_sf"/>
</dbReference>
<dbReference type="Gene3D" id="1.20.920.10">
    <property type="entry name" value="Bromodomain-like"/>
    <property type="match status" value="2"/>
</dbReference>
<feature type="domain" description="Bromo" evidence="5">
    <location>
        <begin position="1"/>
        <end position="64"/>
    </location>
</feature>
<evidence type="ECO:0000256" key="2">
    <source>
        <dbReference type="ARBA" id="ARBA00023117"/>
    </source>
</evidence>
<dbReference type="PANTHER" id="PTHR22880:SF225">
    <property type="entry name" value="BROMODOMAIN-CONTAINING PROTEIN BET-1-RELATED"/>
    <property type="match status" value="1"/>
</dbReference>
<dbReference type="EMBL" id="OD564623">
    <property type="protein sequence ID" value="CAD7439215.1"/>
    <property type="molecule type" value="Genomic_DNA"/>
</dbReference>
<dbReference type="SMART" id="SM00297">
    <property type="entry name" value="BROMO"/>
    <property type="match status" value="2"/>
</dbReference>
<evidence type="ECO:0000256" key="3">
    <source>
        <dbReference type="PROSITE-ProRule" id="PRU00035"/>
    </source>
</evidence>
<protein>
    <recommendedName>
        <fullName evidence="5">Bromo domain-containing protein</fullName>
    </recommendedName>
</protein>
<evidence type="ECO:0000259" key="5">
    <source>
        <dbReference type="PROSITE" id="PS50014"/>
    </source>
</evidence>
<dbReference type="GO" id="GO:0006355">
    <property type="term" value="P:regulation of DNA-templated transcription"/>
    <property type="evidence" value="ECO:0007669"/>
    <property type="project" value="TreeGrafter"/>
</dbReference>
<dbReference type="PROSITE" id="PS00633">
    <property type="entry name" value="BROMODOMAIN_1"/>
    <property type="match status" value="1"/>
</dbReference>
<dbReference type="GO" id="GO:0000785">
    <property type="term" value="C:chromatin"/>
    <property type="evidence" value="ECO:0007669"/>
    <property type="project" value="TreeGrafter"/>
</dbReference>
<feature type="region of interest" description="Disordered" evidence="4">
    <location>
        <begin position="429"/>
        <end position="460"/>
    </location>
</feature>
<feature type="compositionally biased region" description="Low complexity" evidence="4">
    <location>
        <begin position="116"/>
        <end position="126"/>
    </location>
</feature>
<feature type="compositionally biased region" description="Low complexity" evidence="4">
    <location>
        <begin position="160"/>
        <end position="177"/>
    </location>
</feature>
<feature type="region of interest" description="Disordered" evidence="4">
    <location>
        <begin position="201"/>
        <end position="255"/>
    </location>
</feature>